<name>A0A1Y5RDU2_9RHOB</name>
<dbReference type="Gene3D" id="1.10.10.10">
    <property type="entry name" value="Winged helix-like DNA-binding domain superfamily/Winged helix DNA-binding domain"/>
    <property type="match status" value="1"/>
</dbReference>
<proteinExistence type="predicted"/>
<dbReference type="SUPFAM" id="SSF46785">
    <property type="entry name" value="Winged helix' DNA-binding domain"/>
    <property type="match status" value="1"/>
</dbReference>
<dbReference type="GO" id="GO:0006351">
    <property type="term" value="P:DNA-templated transcription"/>
    <property type="evidence" value="ECO:0007669"/>
    <property type="project" value="InterPro"/>
</dbReference>
<gene>
    <name evidence="3" type="primary">paaX</name>
    <name evidence="3" type="ORF">PAM7066_00154</name>
</gene>
<dbReference type="InterPro" id="IPR036388">
    <property type="entry name" value="WH-like_DNA-bd_sf"/>
</dbReference>
<dbReference type="InterPro" id="IPR011965">
    <property type="entry name" value="PaaX_trns_reg"/>
</dbReference>
<feature type="domain" description="Transcriptional repressor PaaX-like C-terminal" evidence="2">
    <location>
        <begin position="174"/>
        <end position="260"/>
    </location>
</feature>
<dbReference type="Gene3D" id="1.20.58.1460">
    <property type="match status" value="1"/>
</dbReference>
<organism evidence="3 4">
    <name type="scientific">Palleronia marisminoris</name>
    <dbReference type="NCBI Taxonomy" id="315423"/>
    <lineage>
        <taxon>Bacteria</taxon>
        <taxon>Pseudomonadati</taxon>
        <taxon>Pseudomonadota</taxon>
        <taxon>Alphaproteobacteria</taxon>
        <taxon>Rhodobacterales</taxon>
        <taxon>Roseobacteraceae</taxon>
        <taxon>Palleronia</taxon>
    </lineage>
</organism>
<feature type="domain" description="Transcriptional repressor PaaX-like N-terminal" evidence="1">
    <location>
        <begin position="27"/>
        <end position="93"/>
    </location>
</feature>
<dbReference type="Pfam" id="PF07848">
    <property type="entry name" value="PaaX"/>
    <property type="match status" value="1"/>
</dbReference>
<dbReference type="InterPro" id="IPR036390">
    <property type="entry name" value="WH_DNA-bd_sf"/>
</dbReference>
<dbReference type="InterPro" id="IPR012906">
    <property type="entry name" value="PaaX-like_N"/>
</dbReference>
<dbReference type="Proteomes" id="UP000193870">
    <property type="component" value="Unassembled WGS sequence"/>
</dbReference>
<dbReference type="InterPro" id="IPR013225">
    <property type="entry name" value="PaaX_C"/>
</dbReference>
<evidence type="ECO:0000313" key="4">
    <source>
        <dbReference type="Proteomes" id="UP000193870"/>
    </source>
</evidence>
<keyword evidence="4" id="KW-1185">Reference proteome</keyword>
<dbReference type="Pfam" id="PF08223">
    <property type="entry name" value="PaaX_C"/>
    <property type="match status" value="1"/>
</dbReference>
<accession>A0A1Y5RDU2</accession>
<dbReference type="PANTHER" id="PTHR30319:SF1">
    <property type="entry name" value="TRANSCRIPTIONAL REPRESSOR PAAX"/>
    <property type="match status" value="1"/>
</dbReference>
<dbReference type="AlphaFoldDB" id="A0A1Y5RDU2"/>
<dbReference type="EMBL" id="FWFV01000001">
    <property type="protein sequence ID" value="SLN12385.1"/>
    <property type="molecule type" value="Genomic_DNA"/>
</dbReference>
<dbReference type="STRING" id="315423.SAMN04488020_101152"/>
<dbReference type="PANTHER" id="PTHR30319">
    <property type="entry name" value="PHENYLACETIC ACID REGULATOR-RELATED TRANSCRIPTIONAL REPRESSOR"/>
    <property type="match status" value="1"/>
</dbReference>
<reference evidence="3 4" key="1">
    <citation type="submission" date="2017-03" db="EMBL/GenBank/DDBJ databases">
        <authorList>
            <person name="Afonso C.L."/>
            <person name="Miller P.J."/>
            <person name="Scott M.A."/>
            <person name="Spackman E."/>
            <person name="Goraichik I."/>
            <person name="Dimitrov K.M."/>
            <person name="Suarez D.L."/>
            <person name="Swayne D.E."/>
        </authorList>
    </citation>
    <scope>NUCLEOTIDE SEQUENCE [LARGE SCALE GENOMIC DNA]</scope>
    <source>
        <strain evidence="3 4">CECT 7066</strain>
    </source>
</reference>
<evidence type="ECO:0000259" key="2">
    <source>
        <dbReference type="Pfam" id="PF08223"/>
    </source>
</evidence>
<evidence type="ECO:0000313" key="3">
    <source>
        <dbReference type="EMBL" id="SLN12385.1"/>
    </source>
</evidence>
<sequence length="293" mass="31449">MRIAKPIMTDIPILALARDILNRPAPRASSFIVTIYGDIAAPRGGTLWMGSMIECCARQGISESLVRTAVSRLVAAGRLEGERVGRRSYYRLTPAAQAEFSEAARILYSPPPPARGWLLALGPQRPDSGGWAALGPVAALAPNRADILRPPDVPVLSTDDLPPEALSDTGARLWPIEDVAGTYRAFLDVFGPLTEALGDTSQLDGATALALRLRLVDAYRRAALPDPRLPPSALPQDWPGTEARDAFVSIYVAVAETADAEIGRSFGDKTAPLPLETPATRDRISRLLRVADQ</sequence>
<evidence type="ECO:0000259" key="1">
    <source>
        <dbReference type="Pfam" id="PF07848"/>
    </source>
</evidence>
<protein>
    <submittedName>
        <fullName evidence="3">Transcriptional repressor PaaX</fullName>
    </submittedName>
</protein>
<dbReference type="PIRSF" id="PIRSF020623">
    <property type="entry name" value="PaaX"/>
    <property type="match status" value="1"/>
</dbReference>